<dbReference type="KEGG" id="srhi:H9L12_04535"/>
<keyword evidence="3" id="KW-0012">Acyltransferase</keyword>
<keyword evidence="3" id="KW-0808">Transferase</keyword>
<dbReference type="PANTHER" id="PTHR23028:SF53">
    <property type="entry name" value="ACYL_TRANSF_3 DOMAIN-CONTAINING PROTEIN"/>
    <property type="match status" value="1"/>
</dbReference>
<dbReference type="EMBL" id="CP060717">
    <property type="protein sequence ID" value="QNN65816.1"/>
    <property type="molecule type" value="Genomic_DNA"/>
</dbReference>
<evidence type="ECO:0000256" key="1">
    <source>
        <dbReference type="SAM" id="Phobius"/>
    </source>
</evidence>
<organism evidence="3 4">
    <name type="scientific">Sphingomonas rhizophila</name>
    <dbReference type="NCBI Taxonomy" id="2071607"/>
    <lineage>
        <taxon>Bacteria</taxon>
        <taxon>Pseudomonadati</taxon>
        <taxon>Pseudomonadota</taxon>
        <taxon>Alphaproteobacteria</taxon>
        <taxon>Sphingomonadales</taxon>
        <taxon>Sphingomonadaceae</taxon>
        <taxon>Sphingomonas</taxon>
    </lineage>
</organism>
<dbReference type="AlphaFoldDB" id="A0A7G9SD91"/>
<feature type="transmembrane region" description="Helical" evidence="1">
    <location>
        <begin position="263"/>
        <end position="281"/>
    </location>
</feature>
<keyword evidence="4" id="KW-1185">Reference proteome</keyword>
<feature type="transmembrane region" description="Helical" evidence="1">
    <location>
        <begin position="332"/>
        <end position="349"/>
    </location>
</feature>
<dbReference type="GO" id="GO:0016747">
    <property type="term" value="F:acyltransferase activity, transferring groups other than amino-acyl groups"/>
    <property type="evidence" value="ECO:0007669"/>
    <property type="project" value="InterPro"/>
</dbReference>
<dbReference type="InterPro" id="IPR002656">
    <property type="entry name" value="Acyl_transf_3_dom"/>
</dbReference>
<feature type="transmembrane region" description="Helical" evidence="1">
    <location>
        <begin position="58"/>
        <end position="84"/>
    </location>
</feature>
<dbReference type="RefSeq" id="WP_187542801.1">
    <property type="nucleotide sequence ID" value="NZ_CP060717.1"/>
</dbReference>
<dbReference type="PANTHER" id="PTHR23028">
    <property type="entry name" value="ACETYLTRANSFERASE"/>
    <property type="match status" value="1"/>
</dbReference>
<gene>
    <name evidence="3" type="ORF">H9L12_04535</name>
</gene>
<feature type="transmembrane region" description="Helical" evidence="1">
    <location>
        <begin position="188"/>
        <end position="218"/>
    </location>
</feature>
<name>A0A7G9SD91_9SPHN</name>
<dbReference type="Pfam" id="PF01757">
    <property type="entry name" value="Acyl_transf_3"/>
    <property type="match status" value="1"/>
</dbReference>
<reference evidence="3 4" key="1">
    <citation type="submission" date="2020-08" db="EMBL/GenBank/DDBJ databases">
        <title>Genome sequence of Sphingomonas rhizophila KACC 19189T.</title>
        <authorList>
            <person name="Hyun D.-W."/>
            <person name="Bae J.-W."/>
        </authorList>
    </citation>
    <scope>NUCLEOTIDE SEQUENCE [LARGE SCALE GENOMIC DNA]</scope>
    <source>
        <strain evidence="3 4">KACC 19189</strain>
    </source>
</reference>
<dbReference type="Proteomes" id="UP000515955">
    <property type="component" value="Chromosome"/>
</dbReference>
<keyword evidence="1" id="KW-1133">Transmembrane helix</keyword>
<feature type="transmembrane region" description="Helical" evidence="1">
    <location>
        <begin position="239"/>
        <end position="257"/>
    </location>
</feature>
<feature type="domain" description="Acyltransferase 3" evidence="2">
    <location>
        <begin position="17"/>
        <end position="345"/>
    </location>
</feature>
<dbReference type="InterPro" id="IPR050879">
    <property type="entry name" value="Acyltransferase_3"/>
</dbReference>
<feature type="transmembrane region" description="Helical" evidence="1">
    <location>
        <begin position="20"/>
        <end position="38"/>
    </location>
</feature>
<dbReference type="GO" id="GO:0000271">
    <property type="term" value="P:polysaccharide biosynthetic process"/>
    <property type="evidence" value="ECO:0007669"/>
    <property type="project" value="TreeGrafter"/>
</dbReference>
<evidence type="ECO:0000313" key="3">
    <source>
        <dbReference type="EMBL" id="QNN65816.1"/>
    </source>
</evidence>
<keyword evidence="1" id="KW-0812">Transmembrane</keyword>
<sequence>MSEPRAEPHGGASKMLGLEVVRFLCALSVLIWHYQHFYEAAGSPTFVREDQPLYPLLSLFYGYGQFGVQIFWAISGFIFFWKYGEAIASGAVSGIKFFWLRFSRLYPLHVVTLLLIAALQPIHLALTGGSFVYHDNNLPNFLLQLGMATHWFGPMPYTFNGPIWSVSAEVFVYAVFFLTVKRLGSSPWLLGGAVVVCLAAMVAGIGSPALICAGYFYAGGAAAKLMLKTARGNDIAGPRFVAAAMLATVLGCAWWTGMLGERGVLQFTLLLAAPPMLFLAAQEWRLLERWEGPIQVAGNLTYSSYLCHFPLQLGLAIAAAVSGFALPVASPLFLIGYLAVTLVLSRLVFERFERPAQDWIRTQAAKRQRVYV</sequence>
<evidence type="ECO:0000259" key="2">
    <source>
        <dbReference type="Pfam" id="PF01757"/>
    </source>
</evidence>
<evidence type="ECO:0000313" key="4">
    <source>
        <dbReference type="Proteomes" id="UP000515955"/>
    </source>
</evidence>
<dbReference type="GO" id="GO:0016020">
    <property type="term" value="C:membrane"/>
    <property type="evidence" value="ECO:0007669"/>
    <property type="project" value="TreeGrafter"/>
</dbReference>
<proteinExistence type="predicted"/>
<protein>
    <submittedName>
        <fullName evidence="3">Acyltransferase</fullName>
    </submittedName>
</protein>
<feature type="transmembrane region" description="Helical" evidence="1">
    <location>
        <begin position="105"/>
        <end position="126"/>
    </location>
</feature>
<accession>A0A7G9SD91</accession>
<keyword evidence="1" id="KW-0472">Membrane</keyword>